<evidence type="ECO:0000256" key="1">
    <source>
        <dbReference type="ARBA" id="ARBA00023015"/>
    </source>
</evidence>
<dbReference type="Pfam" id="PF17932">
    <property type="entry name" value="TetR_C_24"/>
    <property type="match status" value="1"/>
</dbReference>
<organism evidence="6 7">
    <name type="scientific">Lucifera butyrica</name>
    <dbReference type="NCBI Taxonomy" id="1351585"/>
    <lineage>
        <taxon>Bacteria</taxon>
        <taxon>Bacillati</taxon>
        <taxon>Bacillota</taxon>
        <taxon>Negativicutes</taxon>
        <taxon>Veillonellales</taxon>
        <taxon>Veillonellaceae</taxon>
        <taxon>Lucifera</taxon>
    </lineage>
</organism>
<evidence type="ECO:0000256" key="3">
    <source>
        <dbReference type="ARBA" id="ARBA00023163"/>
    </source>
</evidence>
<dbReference type="AlphaFoldDB" id="A0A498R9N2"/>
<dbReference type="InterPro" id="IPR009057">
    <property type="entry name" value="Homeodomain-like_sf"/>
</dbReference>
<evidence type="ECO:0000313" key="7">
    <source>
        <dbReference type="Proteomes" id="UP000277811"/>
    </source>
</evidence>
<reference evidence="6 7" key="1">
    <citation type="submission" date="2018-06" db="EMBL/GenBank/DDBJ databases">
        <authorList>
            <person name="Strepis N."/>
        </authorList>
    </citation>
    <scope>NUCLEOTIDE SEQUENCE [LARGE SCALE GENOMIC DNA]</scope>
    <source>
        <strain evidence="6">LUCI</strain>
    </source>
</reference>
<dbReference type="OrthoDB" id="268339at2"/>
<dbReference type="PRINTS" id="PR00455">
    <property type="entry name" value="HTHTETR"/>
</dbReference>
<dbReference type="GO" id="GO:0003700">
    <property type="term" value="F:DNA-binding transcription factor activity"/>
    <property type="evidence" value="ECO:0007669"/>
    <property type="project" value="TreeGrafter"/>
</dbReference>
<dbReference type="GO" id="GO:0000976">
    <property type="term" value="F:transcription cis-regulatory region binding"/>
    <property type="evidence" value="ECO:0007669"/>
    <property type="project" value="TreeGrafter"/>
</dbReference>
<dbReference type="PANTHER" id="PTHR30055:SF234">
    <property type="entry name" value="HTH-TYPE TRANSCRIPTIONAL REGULATOR BETI"/>
    <property type="match status" value="1"/>
</dbReference>
<feature type="DNA-binding region" description="H-T-H motif" evidence="4">
    <location>
        <begin position="37"/>
        <end position="56"/>
    </location>
</feature>
<dbReference type="Proteomes" id="UP000277811">
    <property type="component" value="Unassembled WGS sequence"/>
</dbReference>
<dbReference type="Gene3D" id="1.10.10.60">
    <property type="entry name" value="Homeodomain-like"/>
    <property type="match status" value="1"/>
</dbReference>
<dbReference type="PROSITE" id="PS50977">
    <property type="entry name" value="HTH_TETR_2"/>
    <property type="match status" value="1"/>
</dbReference>
<evidence type="ECO:0000256" key="2">
    <source>
        <dbReference type="ARBA" id="ARBA00023125"/>
    </source>
</evidence>
<dbReference type="Pfam" id="PF00440">
    <property type="entry name" value="TetR_N"/>
    <property type="match status" value="1"/>
</dbReference>
<keyword evidence="1" id="KW-0805">Transcription regulation</keyword>
<dbReference type="RefSeq" id="WP_122626812.1">
    <property type="nucleotide sequence ID" value="NZ_UPPP01000059.1"/>
</dbReference>
<name>A0A498R9N2_9FIRM</name>
<dbReference type="InterPro" id="IPR001647">
    <property type="entry name" value="HTH_TetR"/>
</dbReference>
<keyword evidence="2 4" id="KW-0238">DNA-binding</keyword>
<dbReference type="Gene3D" id="1.10.357.10">
    <property type="entry name" value="Tetracycline Repressor, domain 2"/>
    <property type="match status" value="1"/>
</dbReference>
<keyword evidence="7" id="KW-1185">Reference proteome</keyword>
<dbReference type="SUPFAM" id="SSF48498">
    <property type="entry name" value="Tetracyclin repressor-like, C-terminal domain"/>
    <property type="match status" value="1"/>
</dbReference>
<dbReference type="PANTHER" id="PTHR30055">
    <property type="entry name" value="HTH-TYPE TRANSCRIPTIONAL REGULATOR RUTR"/>
    <property type="match status" value="1"/>
</dbReference>
<dbReference type="EMBL" id="UPPP01000059">
    <property type="protein sequence ID" value="VBB05848.1"/>
    <property type="molecule type" value="Genomic_DNA"/>
</dbReference>
<protein>
    <submittedName>
        <fullName evidence="6">Tetr bacterial regulatory protein hth signature</fullName>
    </submittedName>
</protein>
<sequence>MNYIRESTGSEDLRTKRQHILDAAYVVFSRKGYHRATVDEIIALADTGKGTVYNYFVNKEQLFYTLIMEKSAPFEAALMQLVAAKEPALEKVEKAVKLFLHFFMENGDLWRVMMHEIRGLSCEKASGLKEGQKEKYQDWFNRTIGALAQILQDGIAQETIRDCDVTKSAYGLFSVILMMVFQKFVGDDISGMAHMTADIFLYGIAKK</sequence>
<dbReference type="SUPFAM" id="SSF46689">
    <property type="entry name" value="Homeodomain-like"/>
    <property type="match status" value="1"/>
</dbReference>
<feature type="domain" description="HTH tetR-type" evidence="5">
    <location>
        <begin position="14"/>
        <end position="74"/>
    </location>
</feature>
<evidence type="ECO:0000313" key="6">
    <source>
        <dbReference type="EMBL" id="VBB05848.1"/>
    </source>
</evidence>
<dbReference type="InterPro" id="IPR036271">
    <property type="entry name" value="Tet_transcr_reg_TetR-rel_C_sf"/>
</dbReference>
<evidence type="ECO:0000259" key="5">
    <source>
        <dbReference type="PROSITE" id="PS50977"/>
    </source>
</evidence>
<dbReference type="InterPro" id="IPR041490">
    <property type="entry name" value="KstR2_TetR_C"/>
</dbReference>
<dbReference type="InterPro" id="IPR050109">
    <property type="entry name" value="HTH-type_TetR-like_transc_reg"/>
</dbReference>
<accession>A0A498R9N2</accession>
<proteinExistence type="predicted"/>
<gene>
    <name evidence="6" type="ORF">LUCI_1059</name>
</gene>
<evidence type="ECO:0000256" key="4">
    <source>
        <dbReference type="PROSITE-ProRule" id="PRU00335"/>
    </source>
</evidence>
<keyword evidence="3" id="KW-0804">Transcription</keyword>